<proteinExistence type="predicted"/>
<protein>
    <submittedName>
        <fullName evidence="1">RGA5</fullName>
    </submittedName>
</protein>
<organism evidence="1">
    <name type="scientific">Lolium perenne</name>
    <name type="common">Perennial ryegrass</name>
    <dbReference type="NCBI Taxonomy" id="4522"/>
    <lineage>
        <taxon>Eukaryota</taxon>
        <taxon>Viridiplantae</taxon>
        <taxon>Streptophyta</taxon>
        <taxon>Embryophyta</taxon>
        <taxon>Tracheophyta</taxon>
        <taxon>Spermatophyta</taxon>
        <taxon>Magnoliopsida</taxon>
        <taxon>Liliopsida</taxon>
        <taxon>Poales</taxon>
        <taxon>Poaceae</taxon>
        <taxon>BOP clade</taxon>
        <taxon>Pooideae</taxon>
        <taxon>Poodae</taxon>
        <taxon>Poeae</taxon>
        <taxon>Poeae Chloroplast Group 2 (Poeae type)</taxon>
        <taxon>Loliodinae</taxon>
        <taxon>Loliinae</taxon>
        <taxon>Lolium</taxon>
    </lineage>
</organism>
<reference evidence="1" key="1">
    <citation type="journal article" date="2008" name="Plant Breed.">
        <title>Mapping of QTL for resistance to powdery mildew and resistance gene analogues in perennial ryegrass.</title>
        <authorList>
            <person name="Schejbel B."/>
            <person name="Jensen L.B."/>
            <person name="Asp T."/>
            <person name="Xing Y."/>
            <person name="Luebberstedt T."/>
        </authorList>
    </citation>
    <scope>NUCLEOTIDE SEQUENCE</scope>
</reference>
<accession>A7UAP8</accession>
<sequence>MLRSYYLHSLSLNNVSAVVGGVQWYGSLNQLERCREKACGREPS</sequence>
<dbReference type="AlphaFoldDB" id="A7UAP8"/>
<feature type="non-terminal residue" evidence="1">
    <location>
        <position position="44"/>
    </location>
</feature>
<feature type="non-terminal residue" evidence="1">
    <location>
        <position position="1"/>
    </location>
</feature>
<evidence type="ECO:0000313" key="1">
    <source>
        <dbReference type="EMBL" id="ABS88267.1"/>
    </source>
</evidence>
<name>A7UAP8_LOLPR</name>
<dbReference type="EMBL" id="EU036667">
    <property type="protein sequence ID" value="ABS88267.1"/>
    <property type="molecule type" value="Genomic_DNA"/>
</dbReference>